<gene>
    <name evidence="1" type="ORF">ZT1A5_G969</name>
</gene>
<organism evidence="1 2">
    <name type="scientific">Zymoseptoria tritici ST99CH_1A5</name>
    <dbReference type="NCBI Taxonomy" id="1276529"/>
    <lineage>
        <taxon>Eukaryota</taxon>
        <taxon>Fungi</taxon>
        <taxon>Dikarya</taxon>
        <taxon>Ascomycota</taxon>
        <taxon>Pezizomycotina</taxon>
        <taxon>Dothideomycetes</taxon>
        <taxon>Dothideomycetidae</taxon>
        <taxon>Mycosphaerellales</taxon>
        <taxon>Mycosphaerellaceae</taxon>
        <taxon>Zymoseptoria</taxon>
    </lineage>
</organism>
<dbReference type="Proteomes" id="UP000215453">
    <property type="component" value="Chromosome 1"/>
</dbReference>
<reference evidence="1 2" key="1">
    <citation type="submission" date="2016-10" db="EMBL/GenBank/DDBJ databases">
        <authorList>
            <person name="Varghese N."/>
        </authorList>
    </citation>
    <scope>NUCLEOTIDE SEQUENCE [LARGE SCALE GENOMIC DNA]</scope>
</reference>
<dbReference type="AlphaFoldDB" id="A0A1Y6L4V7"/>
<evidence type="ECO:0000313" key="2">
    <source>
        <dbReference type="Proteomes" id="UP000215453"/>
    </source>
</evidence>
<evidence type="ECO:0000313" key="1">
    <source>
        <dbReference type="EMBL" id="SMY19534.1"/>
    </source>
</evidence>
<sequence length="117" mass="13039">MEEDAVVQPGCGAHHHSSVWSLKVFIAADCQHLTLSNNSRHSGSLNHLESFTARRILSNLHHCNLILKAPFGDLSITPSLNQNWSRLLFKTVHSFRSNNQLITIITTNNIPPGTTLF</sequence>
<proteinExistence type="predicted"/>
<name>A0A1Y6L4V7_ZYMTR</name>
<dbReference type="EMBL" id="LT882676">
    <property type="protein sequence ID" value="SMY19534.1"/>
    <property type="molecule type" value="Genomic_DNA"/>
</dbReference>
<protein>
    <submittedName>
        <fullName evidence="1">Uncharacterized protein</fullName>
    </submittedName>
</protein>
<accession>A0A1Y6L4V7</accession>